<keyword evidence="3" id="KW-0479">Metal-binding</keyword>
<dbReference type="InterPro" id="IPR002869">
    <property type="entry name" value="Pyrv_flavodox_OxRed_cen"/>
</dbReference>
<keyword evidence="4" id="KW-0249">Electron transport</keyword>
<dbReference type="InterPro" id="IPR029061">
    <property type="entry name" value="THDP-binding"/>
</dbReference>
<dbReference type="Pfam" id="PF01558">
    <property type="entry name" value="POR"/>
    <property type="match status" value="1"/>
</dbReference>
<proteinExistence type="evidence at transcript level"/>
<dbReference type="Gene3D" id="3.30.70.20">
    <property type="match status" value="1"/>
</dbReference>
<keyword evidence="5 9" id="KW-0560">Oxidoreductase</keyword>
<dbReference type="Gene3D" id="3.40.50.970">
    <property type="match status" value="2"/>
</dbReference>
<dbReference type="InterPro" id="IPR011895">
    <property type="entry name" value="Pyrv_flavodox_OxRed"/>
</dbReference>
<keyword evidence="6" id="KW-0408">Iron</keyword>
<reference evidence="9" key="1">
    <citation type="journal article" date="2015" name="Mol. Biol. Evol.">
        <title>Lateral gene transfer and gene duplication played a key role in the evolution of Mastigamoeba balamuthi hydrogenosomes.</title>
        <authorList>
            <person name="Nyvltova E."/>
            <person name="Stairs C.W."/>
            <person name="Hrdy I."/>
            <person name="Ridl J."/>
            <person name="Mach J."/>
            <person name="Paces J."/>
            <person name="Roger A.J."/>
            <person name="Tachezy J."/>
        </authorList>
    </citation>
    <scope>NUCLEOTIDE SEQUENCE</scope>
</reference>
<dbReference type="EC" id="1.2.7.1" evidence="9"/>
<protein>
    <submittedName>
        <fullName evidence="9">Pyruvate:ferredoxin oxidoreductase PFO-4</fullName>
        <ecNumber evidence="9">1.2.7.1</ecNumber>
    </submittedName>
</protein>
<keyword evidence="2" id="KW-0004">4Fe-4S</keyword>
<evidence type="ECO:0000256" key="3">
    <source>
        <dbReference type="ARBA" id="ARBA00022723"/>
    </source>
</evidence>
<evidence type="ECO:0000259" key="8">
    <source>
        <dbReference type="PROSITE" id="PS51379"/>
    </source>
</evidence>
<evidence type="ECO:0000256" key="1">
    <source>
        <dbReference type="ARBA" id="ARBA00022448"/>
    </source>
</evidence>
<dbReference type="GO" id="GO:0019164">
    <property type="term" value="F:pyruvate synthase activity"/>
    <property type="evidence" value="ECO:0007669"/>
    <property type="project" value="UniProtKB-EC"/>
</dbReference>
<dbReference type="PANTHER" id="PTHR32154:SF0">
    <property type="entry name" value="PYRUVATE-FLAVODOXIN OXIDOREDUCTASE-RELATED"/>
    <property type="match status" value="1"/>
</dbReference>
<dbReference type="Gene3D" id="3.40.920.10">
    <property type="entry name" value="Pyruvate-ferredoxin oxidoreductase, PFOR, domain III"/>
    <property type="match status" value="1"/>
</dbReference>
<dbReference type="PROSITE" id="PS51379">
    <property type="entry name" value="4FE4S_FER_2"/>
    <property type="match status" value="2"/>
</dbReference>
<dbReference type="GO" id="GO:0006979">
    <property type="term" value="P:response to oxidative stress"/>
    <property type="evidence" value="ECO:0007669"/>
    <property type="project" value="TreeGrafter"/>
</dbReference>
<dbReference type="InterPro" id="IPR017900">
    <property type="entry name" value="4Fe4S_Fe_S_CS"/>
</dbReference>
<dbReference type="Pfam" id="PF12838">
    <property type="entry name" value="Fer4_7"/>
    <property type="match status" value="1"/>
</dbReference>
<dbReference type="FunFam" id="3.40.50.970:FF:000012">
    <property type="entry name" value="Pyruvate:ferredoxin (Flavodoxin) oxidoreductase"/>
    <property type="match status" value="1"/>
</dbReference>
<dbReference type="CDD" id="cd07034">
    <property type="entry name" value="TPP_PYR_PFOR_IOR-alpha_like"/>
    <property type="match status" value="1"/>
</dbReference>
<dbReference type="InterPro" id="IPR019456">
    <property type="entry name" value="Pyrv-flavodox_OxRtase_EKR"/>
</dbReference>
<evidence type="ECO:0000256" key="4">
    <source>
        <dbReference type="ARBA" id="ARBA00022982"/>
    </source>
</evidence>
<sequence length="1207" mass="129338">MASQGRHWDCVDGNKAATYVAYALSETCFIYPITPSSAMAEQADAWSSGENKRNCMGSPVVVAQMQSECGAAGAVDGAAYAGALVSTFTASQGFMLMQADLVKMAGGLVPAVFHVAARQVAGSTSSIFGEHSDVMAARSSGAMILSSSNVQEVHDNALVAHISALRARLPIVHFFEGFQVSHEMAKIELLDYEMIAKLAPMDAIAAHRERASHPAHPNIIMALHNRETLFQTAERPDEYWDAAPRIVSEAMEQVSKVTGRPLKTMVYTGPEDADTVIVIMGAAAGAAIEATTVLPKTGVLRVVLYRPWSQKHFLEALSGPLSKKTLRYVAVLDRTKDGGSCGEPLFLDVSATLSLSGHLATGIRVIGGRYGLGDTMFTPSMARAVFEHARSGGRSDFIVGPIDDITGRSLAIKPLGVSTVPQGTRQCILWGFGSDGTVGATKIAAGLIAENTPNYVQNYTFFTAHKAGGITMSHLRFGPSPKIDSSCTYPILSGEADYVACHHPTYAKRYWRPLADSLAAGASFVVNWPGGAKAIDSLPAELKRELAKKKARVYAIDARAVSHAAGLPGGIINVVMQCAFLKIAAGDYLPIAKSVELVKASAVRAYKKKGPEVVKKNCDAIDMSLEGLDEVKYDAAAWQSAVAEPADHSGESEFVVKVKHVVDDMHGLSLPVSSFEPGAWGPNGTAAFDKRGIAELIPLWDATTCVQCTACSAVCPHAAIRPAVYTAEEAKALPAGVAVAPAKGMPAEITEKLGQGLQFRIQVSPLDCTGCGVCVSACPAKGAITMQPAAKSAGEIENWRAFTKKDPRTDLWEPKNIKMAQMRQPLFEFSSACGGCGETAHMKLLTQLFGERMSICNAPGCSSAISVTFGSNPYTTNPEGWGPSLRAPLFENNAEFGFGAQRAQAVQRHMLYERTKKVLASDADKLSAPLREALAGWVATFEEADKSGKEMVSPATKTVKSIVAMVSDQRANVPSLNAVYELRDHFVNVAQWIFGGDGWAYDINSGGLEHVLSCDSRVRVLVLDTEVYSNTGGQVSKATPEGGVHKFAAGGKAKGKKDLASQIIGMGHVYVAQCCLYANSAQVLRAMREADQHQGPAIIICYAPCIEHGIEGGSSKFVTHAKLAVETGYWPLFRYDPAKKPAMQIDCAEPKKSPKELLDTENRFVRLVRENPERAKVLQENLLARVQRRWQTLKHLAEMSAADAQKQ</sequence>
<dbReference type="Pfam" id="PF10371">
    <property type="entry name" value="EKR"/>
    <property type="match status" value="1"/>
</dbReference>
<evidence type="ECO:0000256" key="5">
    <source>
        <dbReference type="ARBA" id="ARBA00023002"/>
    </source>
</evidence>
<dbReference type="Pfam" id="PF01855">
    <property type="entry name" value="POR_N"/>
    <property type="match status" value="1"/>
</dbReference>
<dbReference type="SMART" id="SM00890">
    <property type="entry name" value="EKR"/>
    <property type="match status" value="1"/>
</dbReference>
<dbReference type="EMBL" id="KJ616393">
    <property type="protein sequence ID" value="AIW52601.1"/>
    <property type="molecule type" value="mRNA"/>
</dbReference>
<dbReference type="InterPro" id="IPR009014">
    <property type="entry name" value="Transketo_C/PFOR_II"/>
</dbReference>
<dbReference type="SUPFAM" id="SSF52922">
    <property type="entry name" value="TK C-terminal domain-like"/>
    <property type="match status" value="1"/>
</dbReference>
<evidence type="ECO:0000256" key="6">
    <source>
        <dbReference type="ARBA" id="ARBA00023004"/>
    </source>
</evidence>
<accession>A0A0B4R368</accession>
<dbReference type="AlphaFoldDB" id="A0A0B4R368"/>
<dbReference type="PANTHER" id="PTHR32154">
    <property type="entry name" value="PYRUVATE-FLAVODOXIN OXIDOREDUCTASE-RELATED"/>
    <property type="match status" value="1"/>
</dbReference>
<dbReference type="NCBIfam" id="TIGR02176">
    <property type="entry name" value="pyruv_ox_red"/>
    <property type="match status" value="1"/>
</dbReference>
<dbReference type="GO" id="GO:0022900">
    <property type="term" value="P:electron transport chain"/>
    <property type="evidence" value="ECO:0007669"/>
    <property type="project" value="InterPro"/>
</dbReference>
<feature type="domain" description="4Fe-4S ferredoxin-type" evidence="8">
    <location>
        <begin position="759"/>
        <end position="789"/>
    </location>
</feature>
<name>A0A0B4R368_MASBA</name>
<dbReference type="SUPFAM" id="SSF53323">
    <property type="entry name" value="Pyruvate-ferredoxin oxidoreductase, PFOR, domain III"/>
    <property type="match status" value="1"/>
</dbReference>
<dbReference type="VEuPathDB" id="AmoebaDB:MBAL_003273"/>
<dbReference type="SUPFAM" id="SSF54862">
    <property type="entry name" value="4Fe-4S ferredoxins"/>
    <property type="match status" value="1"/>
</dbReference>
<dbReference type="SUPFAM" id="SSF52518">
    <property type="entry name" value="Thiamin diphosphate-binding fold (THDP-binding)"/>
    <property type="match status" value="2"/>
</dbReference>
<dbReference type="GO" id="GO:0005506">
    <property type="term" value="F:iron ion binding"/>
    <property type="evidence" value="ECO:0007669"/>
    <property type="project" value="InterPro"/>
</dbReference>
<dbReference type="InterPro" id="IPR019752">
    <property type="entry name" value="Pyrv/ketoisovalerate_OxRed_cat"/>
</dbReference>
<keyword evidence="9" id="KW-0670">Pyruvate</keyword>
<organism evidence="9">
    <name type="scientific">Mastigamoeba balamuthi</name>
    <name type="common">Phreatamoeba balamuthi</name>
    <dbReference type="NCBI Taxonomy" id="108607"/>
    <lineage>
        <taxon>Eukaryota</taxon>
        <taxon>Amoebozoa</taxon>
        <taxon>Evosea</taxon>
        <taxon>Archamoebae</taxon>
        <taxon>Mastigamoebida</taxon>
        <taxon>Mastigamoebidae</taxon>
        <taxon>Mastigamoeba</taxon>
    </lineage>
</organism>
<feature type="domain" description="4Fe-4S ferredoxin-type" evidence="8">
    <location>
        <begin position="696"/>
        <end position="725"/>
    </location>
</feature>
<keyword evidence="1" id="KW-0813">Transport</keyword>
<keyword evidence="7" id="KW-0411">Iron-sulfur</keyword>
<evidence type="ECO:0000256" key="7">
    <source>
        <dbReference type="ARBA" id="ARBA00023014"/>
    </source>
</evidence>
<dbReference type="GO" id="GO:0051539">
    <property type="term" value="F:4 iron, 4 sulfur cluster binding"/>
    <property type="evidence" value="ECO:0007669"/>
    <property type="project" value="UniProtKB-KW"/>
</dbReference>
<dbReference type="PROSITE" id="PS00198">
    <property type="entry name" value="4FE4S_FER_1"/>
    <property type="match status" value="1"/>
</dbReference>
<evidence type="ECO:0000256" key="2">
    <source>
        <dbReference type="ARBA" id="ARBA00022485"/>
    </source>
</evidence>
<evidence type="ECO:0000313" key="9">
    <source>
        <dbReference type="EMBL" id="AIW52601.1"/>
    </source>
</evidence>
<dbReference type="Gene3D" id="3.40.50.920">
    <property type="match status" value="1"/>
</dbReference>
<dbReference type="FunFam" id="3.40.50.920:FF:000007">
    <property type="entry name" value="Pyruvate:ferredoxin (Flavodoxin) oxidoreductase"/>
    <property type="match status" value="1"/>
</dbReference>
<dbReference type="InterPro" id="IPR050722">
    <property type="entry name" value="Pyruvate:ferred/Flavod_OxRd"/>
</dbReference>
<dbReference type="InterPro" id="IPR017896">
    <property type="entry name" value="4Fe4S_Fe-S-bd"/>
</dbReference>
<dbReference type="InterPro" id="IPR002880">
    <property type="entry name" value="Pyrv_Fd/Flavodoxin_OxRdtase_N"/>
</dbReference>